<accession>D5ECS0</accession>
<dbReference type="Gene3D" id="3.20.20.140">
    <property type="entry name" value="Metal-dependent hydrolases"/>
    <property type="match status" value="1"/>
</dbReference>
<proteinExistence type="predicted"/>
<dbReference type="SUPFAM" id="SSF51556">
    <property type="entry name" value="Metallo-dependent hydrolases"/>
    <property type="match status" value="1"/>
</dbReference>
<dbReference type="EC" id="3.5.1.82" evidence="2"/>
<dbReference type="KEGG" id="aco:Amico_0205"/>
<feature type="domain" description="Amidohydrolase 3" evidence="1">
    <location>
        <begin position="420"/>
        <end position="512"/>
    </location>
</feature>
<sequence>MYFDVVIKGGLCYLGDGGDPVRSDVGIVGSRIEAIGDLNDAQTGLSVDAAGKVVCPGFVDTHSHSDLVVLKEPAVENKVMQGVTTELIGQDGMSLAPIIPEYREPWKKTMGSLEGHYDVPWDWQTAEEYFERIDSQDLGPNIAYLVPHGNIRLCVMGLDDREATDDEMAKMSRLLAKILEAGAYGMSTGMIYPPCCYAPTQEFVELCKVLKDADGLFVTHQRNESDYILEAMDEIFEIGAKSGCRVHFSHFKVGGKRNWDKLDTVLAKLDEANLSGIPLSFDQYPYIAGSTMLGVILPPWVHNGGTEKALERLADKNKREQMKTDIAKGIPGWDNFVSANGVENIYVTFVKTDKNSKYVGKTLLEIGKMANKDPLDATFDLLYEEEMTAGLVHFYGKEEHISKIMQREEQNFCTDGILGAHPHPRVYGTYPRVLGKYVRENKDLTMSQAIHKMTGKPASVLRLEKRGLLKEGYYADVVVFDPETVIDKATYDNPKQYPEGIEHVFVNGVQVVEKGVCKPAKAGRLLRK</sequence>
<dbReference type="PANTHER" id="PTHR11647:SF1">
    <property type="entry name" value="COLLAPSIN RESPONSE MEDIATOR PROTEIN"/>
    <property type="match status" value="1"/>
</dbReference>
<name>D5ECS0_AMICL</name>
<dbReference type="EMBL" id="CP001997">
    <property type="protein sequence ID" value="ADE56352.1"/>
    <property type="molecule type" value="Genomic_DNA"/>
</dbReference>
<dbReference type="HOGENOM" id="CLU_016107_2_1_0"/>
<keyword evidence="2" id="KW-0378">Hydrolase</keyword>
<dbReference type="RefSeq" id="WP_013047618.1">
    <property type="nucleotide sequence ID" value="NC_014011.1"/>
</dbReference>
<dbReference type="OrthoDB" id="9775607at2"/>
<dbReference type="CDD" id="cd01297">
    <property type="entry name" value="D-aminoacylase"/>
    <property type="match status" value="1"/>
</dbReference>
<dbReference type="InterPro" id="IPR023100">
    <property type="entry name" value="D-aminoacylase_insert_dom_sf"/>
</dbReference>
<dbReference type="Pfam" id="PF07969">
    <property type="entry name" value="Amidohydro_3"/>
    <property type="match status" value="2"/>
</dbReference>
<organism evidence="2 3">
    <name type="scientific">Aminobacterium colombiense (strain DSM 12261 / ALA-1)</name>
    <dbReference type="NCBI Taxonomy" id="572547"/>
    <lineage>
        <taxon>Bacteria</taxon>
        <taxon>Thermotogati</taxon>
        <taxon>Synergistota</taxon>
        <taxon>Synergistia</taxon>
        <taxon>Synergistales</taxon>
        <taxon>Aminobacteriaceae</taxon>
        <taxon>Aminobacterium</taxon>
    </lineage>
</organism>
<dbReference type="InterPro" id="IPR011059">
    <property type="entry name" value="Metal-dep_hydrolase_composite"/>
</dbReference>
<evidence type="ECO:0000313" key="3">
    <source>
        <dbReference type="Proteomes" id="UP000002366"/>
    </source>
</evidence>
<dbReference type="GO" id="GO:0047421">
    <property type="term" value="F:N-acyl-D-glutamate deacylase activity"/>
    <property type="evidence" value="ECO:0007669"/>
    <property type="project" value="UniProtKB-EC"/>
</dbReference>
<reference evidence="2 3" key="1">
    <citation type="journal article" date="2010" name="Stand. Genomic Sci.">
        <title>Complete genome sequence of Aminobacterium colombiense type strain (ALA-1).</title>
        <authorList>
            <person name="Chertkov O."/>
            <person name="Sikorski J."/>
            <person name="Brambilla E."/>
            <person name="Lapidus A."/>
            <person name="Copeland A."/>
            <person name="Glavina Del Rio T."/>
            <person name="Nolan M."/>
            <person name="Lucas S."/>
            <person name="Tice H."/>
            <person name="Cheng J.F."/>
            <person name="Han C."/>
            <person name="Detter J.C."/>
            <person name="Bruce D."/>
            <person name="Tapia R."/>
            <person name="Goodwin L."/>
            <person name="Pitluck S."/>
            <person name="Liolios K."/>
            <person name="Ivanova N."/>
            <person name="Mavromatis K."/>
            <person name="Ovchinnikova G."/>
            <person name="Pati A."/>
            <person name="Chen A."/>
            <person name="Palaniappan K."/>
            <person name="Land M."/>
            <person name="Hauser L."/>
            <person name="Chang Y.J."/>
            <person name="Jeffries C.D."/>
            <person name="Spring S."/>
            <person name="Rohde M."/>
            <person name="Goker M."/>
            <person name="Bristow J."/>
            <person name="Eisen J.A."/>
            <person name="Markowitz V."/>
            <person name="Hugenholtz P."/>
            <person name="Kyrpides N.C."/>
            <person name="Klenk H.P."/>
        </authorList>
    </citation>
    <scope>NUCLEOTIDE SEQUENCE [LARGE SCALE GENOMIC DNA]</scope>
    <source>
        <strain evidence="3">DSM 12261 / ALA-1</strain>
    </source>
</reference>
<dbReference type="Gene3D" id="2.30.40.10">
    <property type="entry name" value="Urease, subunit C, domain 1"/>
    <property type="match status" value="1"/>
</dbReference>
<dbReference type="Gene3D" id="3.30.1490.130">
    <property type="entry name" value="D-aminoacylase. Domain 3"/>
    <property type="match status" value="1"/>
</dbReference>
<dbReference type="InterPro" id="IPR050378">
    <property type="entry name" value="Metallo-dep_Hydrolases_sf"/>
</dbReference>
<dbReference type="STRING" id="572547.Amico_0205"/>
<dbReference type="eggNOG" id="COG3653">
    <property type="taxonomic scope" value="Bacteria"/>
</dbReference>
<protein>
    <submittedName>
        <fullName evidence="2">N-acyl-D-glutamate deacylase</fullName>
        <ecNumber evidence="2">3.5.1.82</ecNumber>
    </submittedName>
</protein>
<dbReference type="InterPro" id="IPR013108">
    <property type="entry name" value="Amidohydro_3"/>
</dbReference>
<evidence type="ECO:0000259" key="1">
    <source>
        <dbReference type="Pfam" id="PF07969"/>
    </source>
</evidence>
<evidence type="ECO:0000313" key="2">
    <source>
        <dbReference type="EMBL" id="ADE56352.1"/>
    </source>
</evidence>
<dbReference type="PANTHER" id="PTHR11647">
    <property type="entry name" value="HYDRANTOINASE/DIHYDROPYRIMIDINASE FAMILY MEMBER"/>
    <property type="match status" value="1"/>
</dbReference>
<dbReference type="InterPro" id="IPR032466">
    <property type="entry name" value="Metal_Hydrolase"/>
</dbReference>
<dbReference type="Proteomes" id="UP000002366">
    <property type="component" value="Chromosome"/>
</dbReference>
<keyword evidence="3" id="KW-1185">Reference proteome</keyword>
<dbReference type="AlphaFoldDB" id="D5ECS0"/>
<dbReference type="SUPFAM" id="SSF51338">
    <property type="entry name" value="Composite domain of metallo-dependent hydrolases"/>
    <property type="match status" value="1"/>
</dbReference>
<feature type="domain" description="Amidohydrolase 3" evidence="1">
    <location>
        <begin position="47"/>
        <end position="264"/>
    </location>
</feature>
<gene>
    <name evidence="2" type="ordered locus">Amico_0205</name>
</gene>